<organism evidence="1 2">
    <name type="scientific">Canavalia gladiata</name>
    <name type="common">Sword bean</name>
    <name type="synonym">Dolichos gladiatus</name>
    <dbReference type="NCBI Taxonomy" id="3824"/>
    <lineage>
        <taxon>Eukaryota</taxon>
        <taxon>Viridiplantae</taxon>
        <taxon>Streptophyta</taxon>
        <taxon>Embryophyta</taxon>
        <taxon>Tracheophyta</taxon>
        <taxon>Spermatophyta</taxon>
        <taxon>Magnoliopsida</taxon>
        <taxon>eudicotyledons</taxon>
        <taxon>Gunneridae</taxon>
        <taxon>Pentapetalae</taxon>
        <taxon>rosids</taxon>
        <taxon>fabids</taxon>
        <taxon>Fabales</taxon>
        <taxon>Fabaceae</taxon>
        <taxon>Papilionoideae</taxon>
        <taxon>50 kb inversion clade</taxon>
        <taxon>NPAAA clade</taxon>
        <taxon>indigoferoid/millettioid clade</taxon>
        <taxon>Phaseoleae</taxon>
        <taxon>Canavalia</taxon>
    </lineage>
</organism>
<protein>
    <submittedName>
        <fullName evidence="1">Uncharacterized protein</fullName>
    </submittedName>
</protein>
<comment type="caution">
    <text evidence="1">The sequence shown here is derived from an EMBL/GenBank/DDBJ whole genome shotgun (WGS) entry which is preliminary data.</text>
</comment>
<name>A0AAN9K941_CANGL</name>
<reference evidence="1 2" key="1">
    <citation type="submission" date="2024-01" db="EMBL/GenBank/DDBJ databases">
        <title>The genomes of 5 underutilized Papilionoideae crops provide insights into root nodulation and disease resistanc.</title>
        <authorList>
            <person name="Jiang F."/>
        </authorList>
    </citation>
    <scope>NUCLEOTIDE SEQUENCE [LARGE SCALE GENOMIC DNA]</scope>
    <source>
        <strain evidence="1">LVBAO_FW01</strain>
        <tissue evidence="1">Leaves</tissue>
    </source>
</reference>
<sequence>MTVMVVGWGQNCECVTNPAQTIAHVYTGKKKQYSMDFTSPKQTKLVAVRHAIATITSSFGFNVTCRKVRNYLSHTKFIKNCNVKHKSAS</sequence>
<dbReference type="AlphaFoldDB" id="A0AAN9K941"/>
<gene>
    <name evidence="1" type="ORF">VNO77_36391</name>
</gene>
<evidence type="ECO:0000313" key="1">
    <source>
        <dbReference type="EMBL" id="KAK7312494.1"/>
    </source>
</evidence>
<keyword evidence="2" id="KW-1185">Reference proteome</keyword>
<proteinExistence type="predicted"/>
<dbReference type="EMBL" id="JAYMYQ010000009">
    <property type="protein sequence ID" value="KAK7312494.1"/>
    <property type="molecule type" value="Genomic_DNA"/>
</dbReference>
<accession>A0AAN9K941</accession>
<dbReference type="Proteomes" id="UP001367508">
    <property type="component" value="Unassembled WGS sequence"/>
</dbReference>
<evidence type="ECO:0000313" key="2">
    <source>
        <dbReference type="Proteomes" id="UP001367508"/>
    </source>
</evidence>